<dbReference type="EMBL" id="MN740664">
    <property type="protein sequence ID" value="QHS79839.1"/>
    <property type="molecule type" value="Genomic_DNA"/>
</dbReference>
<evidence type="ECO:0008006" key="4">
    <source>
        <dbReference type="Google" id="ProtNLM"/>
    </source>
</evidence>
<organism evidence="3">
    <name type="scientific">viral metagenome</name>
    <dbReference type="NCBI Taxonomy" id="1070528"/>
    <lineage>
        <taxon>unclassified sequences</taxon>
        <taxon>metagenomes</taxon>
        <taxon>organismal metagenomes</taxon>
    </lineage>
</organism>
<dbReference type="PROSITE" id="PS51192">
    <property type="entry name" value="HELICASE_ATP_BIND_1"/>
    <property type="match status" value="1"/>
</dbReference>
<dbReference type="InterPro" id="IPR027417">
    <property type="entry name" value="P-loop_NTPase"/>
</dbReference>
<dbReference type="SUPFAM" id="SSF52540">
    <property type="entry name" value="P-loop containing nucleoside triphosphate hydrolases"/>
    <property type="match status" value="1"/>
</dbReference>
<proteinExistence type="predicted"/>
<dbReference type="Pfam" id="PF04851">
    <property type="entry name" value="ResIII"/>
    <property type="match status" value="1"/>
</dbReference>
<evidence type="ECO:0000313" key="3">
    <source>
        <dbReference type="EMBL" id="QHS79839.1"/>
    </source>
</evidence>
<evidence type="ECO:0000259" key="2">
    <source>
        <dbReference type="PROSITE" id="PS51194"/>
    </source>
</evidence>
<dbReference type="InterPro" id="IPR014001">
    <property type="entry name" value="Helicase_ATP-bd"/>
</dbReference>
<dbReference type="GO" id="GO:0003677">
    <property type="term" value="F:DNA binding"/>
    <property type="evidence" value="ECO:0007669"/>
    <property type="project" value="InterPro"/>
</dbReference>
<dbReference type="SMART" id="SM00487">
    <property type="entry name" value="DEXDc"/>
    <property type="match status" value="1"/>
</dbReference>
<evidence type="ECO:0000259" key="1">
    <source>
        <dbReference type="PROSITE" id="PS51192"/>
    </source>
</evidence>
<name>A0A6C0AJ80_9ZZZZ</name>
<feature type="domain" description="Helicase ATP-binding" evidence="1">
    <location>
        <begin position="53"/>
        <end position="266"/>
    </location>
</feature>
<dbReference type="AlphaFoldDB" id="A0A6C0AJ80"/>
<accession>A0A6C0AJ80</accession>
<dbReference type="InterPro" id="IPR006935">
    <property type="entry name" value="Helicase/UvrB_N"/>
</dbReference>
<feature type="domain" description="Helicase C-terminal" evidence="2">
    <location>
        <begin position="422"/>
        <end position="599"/>
    </location>
</feature>
<dbReference type="SMART" id="SM00490">
    <property type="entry name" value="HELICc"/>
    <property type="match status" value="1"/>
</dbReference>
<sequence length="1036" mass="117081">MANLTHPELAEIRNETLPSASLDALKELRTRLCDASSSDYQLQSHQKFLRRVMSPDNPTRSLLMVHGTGTGKSCSAIQIAEEYILRPEFQEKKVLVVAGPAVQSNFKTEIFDINRVSLDKTETLLSSKQCTGRRYLDMLMRIEAEPKQWKVPDTRIRLGTLADRIINEFYEFAGYSSFGAMINKKFLDLKPADAEKWVHDTFDNRLLIVDEAHNLREGSSEMKTVSTALETLVKTADGLVLVLLTATPMYDTHEEIVFYMNLFLWNDRRQPPTKKILPSEFLLPDGSVKASKEQEFRDWAQMYVSYVKGENPFTFPFRLPAPELEGLPEPLTGFTGLEIGAASRTKYLTLTASTVTGGQQKLIDTASGKDDEDARMALMIPTISVLPGNKEFGDVFRAAGTQWQYTTEPFLTPEKLPGISAKFVTVIKQIEASKGVVMVYSNYVERGSRLFAMALEEHGYTPASGPPLLENPAYKGKSKGEYMLLSSEVSTPQTNALLQLARSERNVNGEKVRVIVTTPRISEGVNFRYVRQVHLLDPWWNMSRIEQVIGRALRTCSHQALPFEEQNCSVYLHVLRSDKEHECFDEYTYRTKVEEKGVKIAKVRRILEESAMDCPIQTSLNTLPTDWKELEVPQRRSEGVAEVHLKLKDMVGPVFSNGEAGQCRVKPSEPEEGYVRPLSTYFDVRDEVFIKLGKMFIDKPIWDREELFSALKAYQRDVVVFLLQNAIRTGFKFKDSFGRPSFLQSRGDLYTLGPENGTIVERTTRPSAHGDAPIEAVAVEERKEAAEVVDLAKKVQELDLKEASLKEAPIAEALEGKERIKARTLQQKVREQIQAVDQFAERLKVDFAAVLPGYVFDRLTREEKISYLRSPVSKDLPFGDRLRVPGTEILVMGKGDYDPPDPVGDDRTAVQEWEKALNDRYAADNDKMIGTLKDGKFSIGKFEEKDGVFKRIHGVKRDVPIVCGTGSNGTKEVAKLAAYVDIRKRGIPEIPKKCAWTQCDIMELLAREQNSIVWYTPEEMDVLTKLKTKTKGKNNE</sequence>
<dbReference type="CDD" id="cd18785">
    <property type="entry name" value="SF2_C"/>
    <property type="match status" value="1"/>
</dbReference>
<protein>
    <recommendedName>
        <fullName evidence="4">Helicase ATP-binding domain-containing protein</fullName>
    </recommendedName>
</protein>
<dbReference type="PROSITE" id="PS51194">
    <property type="entry name" value="HELICASE_CTER"/>
    <property type="match status" value="1"/>
</dbReference>
<dbReference type="InterPro" id="IPR001650">
    <property type="entry name" value="Helicase_C-like"/>
</dbReference>
<reference evidence="3" key="1">
    <citation type="journal article" date="2020" name="Nature">
        <title>Giant virus diversity and host interactions through global metagenomics.</title>
        <authorList>
            <person name="Schulz F."/>
            <person name="Roux S."/>
            <person name="Paez-Espino D."/>
            <person name="Jungbluth S."/>
            <person name="Walsh D.A."/>
            <person name="Denef V.J."/>
            <person name="McMahon K.D."/>
            <person name="Konstantinidis K.T."/>
            <person name="Eloe-Fadrosh E.A."/>
            <person name="Kyrpides N.C."/>
            <person name="Woyke T."/>
        </authorList>
    </citation>
    <scope>NUCLEOTIDE SEQUENCE</scope>
    <source>
        <strain evidence="3">GVMAG-S-1035375-24</strain>
    </source>
</reference>
<dbReference type="GO" id="GO:0016787">
    <property type="term" value="F:hydrolase activity"/>
    <property type="evidence" value="ECO:0007669"/>
    <property type="project" value="InterPro"/>
</dbReference>
<dbReference type="Gene3D" id="3.40.50.300">
    <property type="entry name" value="P-loop containing nucleotide triphosphate hydrolases"/>
    <property type="match status" value="2"/>
</dbReference>
<dbReference type="GO" id="GO:0005524">
    <property type="term" value="F:ATP binding"/>
    <property type="evidence" value="ECO:0007669"/>
    <property type="project" value="InterPro"/>
</dbReference>
<dbReference type="Pfam" id="PF00271">
    <property type="entry name" value="Helicase_C"/>
    <property type="match status" value="1"/>
</dbReference>